<evidence type="ECO:0000256" key="1">
    <source>
        <dbReference type="ARBA" id="ARBA00001974"/>
    </source>
</evidence>
<evidence type="ECO:0000256" key="2">
    <source>
        <dbReference type="ARBA" id="ARBA00022630"/>
    </source>
</evidence>
<dbReference type="Pfam" id="PF01565">
    <property type="entry name" value="FAD_binding_4"/>
    <property type="match status" value="1"/>
</dbReference>
<dbReference type="PANTHER" id="PTHR42934:SF1">
    <property type="entry name" value="GLYCOLATE OXIDASE SUBUNIT GLCD"/>
    <property type="match status" value="1"/>
</dbReference>
<protein>
    <recommendedName>
        <fullName evidence="5">FAD-binding PCMH-type domain-containing protein</fullName>
    </recommendedName>
</protein>
<evidence type="ECO:0000259" key="5">
    <source>
        <dbReference type="PROSITE" id="PS51387"/>
    </source>
</evidence>
<dbReference type="GO" id="GO:0071949">
    <property type="term" value="F:FAD binding"/>
    <property type="evidence" value="ECO:0007669"/>
    <property type="project" value="InterPro"/>
</dbReference>
<accession>A0A381W6L0</accession>
<dbReference type="InterPro" id="IPR051914">
    <property type="entry name" value="FAD-linked_OxidoTrans_Type4"/>
</dbReference>
<dbReference type="PANTHER" id="PTHR42934">
    <property type="entry name" value="GLYCOLATE OXIDASE SUBUNIT GLCD"/>
    <property type="match status" value="1"/>
</dbReference>
<keyword evidence="3" id="KW-0274">FAD</keyword>
<gene>
    <name evidence="6" type="ORF">METZ01_LOCUS100452</name>
</gene>
<feature type="domain" description="FAD-binding PCMH-type" evidence="5">
    <location>
        <begin position="1"/>
        <end position="84"/>
    </location>
</feature>
<dbReference type="AlphaFoldDB" id="A0A381W6L0"/>
<keyword evidence="4" id="KW-0560">Oxidoreductase</keyword>
<comment type="cofactor">
    <cofactor evidence="1">
        <name>FAD</name>
        <dbReference type="ChEBI" id="CHEBI:57692"/>
    </cofactor>
</comment>
<feature type="non-terminal residue" evidence="6">
    <location>
        <position position="1"/>
    </location>
</feature>
<sequence length="350" mass="37107">DPSSQRACTIGGNIAENSGGPHCLAYGVTTNHVLGMEVVLADGSITWFGGKGRDYPGNDLRGITVGSEGTLAIATKIVVRLLRIPETTKTMLVVFDDVETASSAVTGIIGAGIVPAAIEMMDHFCIEAAEAAVNAGYPEGAGAVLLVELDGLNESVEEESEEIESICREFSPLEIREATDPEEREKLWAGRKGVLGALGRLAPNYYLVDGTIPRTKLVDVLRQINELSERSGYKIANLLHAGDGNLHPSILFDERKPGDTENILAIGAEILKICVDAGGVLSGEHGIGLEKQEQMPFMFTEEDMAAMTLLKIAFNTKDSLNPGKIFPTGAACGDISQARAIARVGPGAYI</sequence>
<dbReference type="InterPro" id="IPR004113">
    <property type="entry name" value="FAD-bd_oxidored_4_C"/>
</dbReference>
<dbReference type="InterPro" id="IPR016166">
    <property type="entry name" value="FAD-bd_PCMH"/>
</dbReference>
<dbReference type="SUPFAM" id="SSF55103">
    <property type="entry name" value="FAD-linked oxidases, C-terminal domain"/>
    <property type="match status" value="1"/>
</dbReference>
<evidence type="ECO:0000256" key="4">
    <source>
        <dbReference type="ARBA" id="ARBA00023002"/>
    </source>
</evidence>
<dbReference type="InterPro" id="IPR016169">
    <property type="entry name" value="FAD-bd_PCMH_sub2"/>
</dbReference>
<dbReference type="InterPro" id="IPR036318">
    <property type="entry name" value="FAD-bd_PCMH-like_sf"/>
</dbReference>
<proteinExistence type="predicted"/>
<dbReference type="Pfam" id="PF02913">
    <property type="entry name" value="FAD-oxidase_C"/>
    <property type="match status" value="1"/>
</dbReference>
<dbReference type="Gene3D" id="3.30.70.2740">
    <property type="match status" value="1"/>
</dbReference>
<dbReference type="GO" id="GO:0016491">
    <property type="term" value="F:oxidoreductase activity"/>
    <property type="evidence" value="ECO:0007669"/>
    <property type="project" value="UniProtKB-KW"/>
</dbReference>
<organism evidence="6">
    <name type="scientific">marine metagenome</name>
    <dbReference type="NCBI Taxonomy" id="408172"/>
    <lineage>
        <taxon>unclassified sequences</taxon>
        <taxon>metagenomes</taxon>
        <taxon>ecological metagenomes</taxon>
    </lineage>
</organism>
<evidence type="ECO:0000256" key="3">
    <source>
        <dbReference type="ARBA" id="ARBA00022827"/>
    </source>
</evidence>
<evidence type="ECO:0000313" key="6">
    <source>
        <dbReference type="EMBL" id="SVA47598.1"/>
    </source>
</evidence>
<dbReference type="InterPro" id="IPR016164">
    <property type="entry name" value="FAD-linked_Oxase-like_C"/>
</dbReference>
<dbReference type="Gene3D" id="1.10.45.10">
    <property type="entry name" value="Vanillyl-alcohol Oxidase, Chain A, domain 4"/>
    <property type="match status" value="1"/>
</dbReference>
<dbReference type="PROSITE" id="PS51387">
    <property type="entry name" value="FAD_PCMH"/>
    <property type="match status" value="1"/>
</dbReference>
<name>A0A381W6L0_9ZZZZ</name>
<dbReference type="InterPro" id="IPR006094">
    <property type="entry name" value="Oxid_FAD_bind_N"/>
</dbReference>
<keyword evidence="2" id="KW-0285">Flavoprotein</keyword>
<reference evidence="6" key="1">
    <citation type="submission" date="2018-05" db="EMBL/GenBank/DDBJ databases">
        <authorList>
            <person name="Lanie J.A."/>
            <person name="Ng W.-L."/>
            <person name="Kazmierczak K.M."/>
            <person name="Andrzejewski T.M."/>
            <person name="Davidsen T.M."/>
            <person name="Wayne K.J."/>
            <person name="Tettelin H."/>
            <person name="Glass J.I."/>
            <person name="Rusch D."/>
            <person name="Podicherti R."/>
            <person name="Tsui H.-C.T."/>
            <person name="Winkler M.E."/>
        </authorList>
    </citation>
    <scope>NUCLEOTIDE SEQUENCE</scope>
</reference>
<dbReference type="InterPro" id="IPR016171">
    <property type="entry name" value="Vanillyl_alc_oxidase_C-sub2"/>
</dbReference>
<dbReference type="EMBL" id="UINC01010724">
    <property type="protein sequence ID" value="SVA47598.1"/>
    <property type="molecule type" value="Genomic_DNA"/>
</dbReference>
<dbReference type="Gene3D" id="3.30.465.10">
    <property type="match status" value="1"/>
</dbReference>
<dbReference type="SUPFAM" id="SSF56176">
    <property type="entry name" value="FAD-binding/transporter-associated domain-like"/>
    <property type="match status" value="1"/>
</dbReference>